<dbReference type="Proteomes" id="UP001552427">
    <property type="component" value="Unassembled WGS sequence"/>
</dbReference>
<sequence>MSVQLDVPVLAGSSVRLEPLTMEHAADLAEAAEEDRASYGFTLVPRGPGMRGYVAAQLARDGLTPFAQIRVRDGKAVGCTAFWDPRPWPDRPDSLRAIEIGFTWLAASAQGTGINAEAKLLLLAYAFESIGVARVDLKTDARNHRCRRALEQLGIGFEGVLRNWSMSWAPGEEGLLRDSAMFAVVSSDWPAVRRTLMTRLASASAPGPGRSGGGTAGG</sequence>
<dbReference type="PANTHER" id="PTHR43610">
    <property type="entry name" value="BLL6696 PROTEIN"/>
    <property type="match status" value="1"/>
</dbReference>
<protein>
    <submittedName>
        <fullName evidence="2">GNAT family protein</fullName>
        <ecNumber evidence="2">2.-.-.-</ecNumber>
    </submittedName>
</protein>
<dbReference type="PROSITE" id="PS51186">
    <property type="entry name" value="GNAT"/>
    <property type="match status" value="1"/>
</dbReference>
<dbReference type="Gene3D" id="3.40.630.30">
    <property type="match status" value="1"/>
</dbReference>
<keyword evidence="2" id="KW-0808">Transferase</keyword>
<keyword evidence="3" id="KW-1185">Reference proteome</keyword>
<dbReference type="RefSeq" id="WP_364461156.1">
    <property type="nucleotide sequence ID" value="NZ_JBFARM010000015.1"/>
</dbReference>
<accession>A0ABV3HH68</accession>
<evidence type="ECO:0000313" key="3">
    <source>
        <dbReference type="Proteomes" id="UP001552427"/>
    </source>
</evidence>
<dbReference type="Pfam" id="PF13302">
    <property type="entry name" value="Acetyltransf_3"/>
    <property type="match status" value="1"/>
</dbReference>
<comment type="caution">
    <text evidence="2">The sequence shown here is derived from an EMBL/GenBank/DDBJ whole genome shotgun (WGS) entry which is preliminary data.</text>
</comment>
<name>A0ABV3HH68_9ACTN</name>
<organism evidence="2 3">
    <name type="scientific">Nonomuraea bangladeshensis</name>
    <dbReference type="NCBI Taxonomy" id="404385"/>
    <lineage>
        <taxon>Bacteria</taxon>
        <taxon>Bacillati</taxon>
        <taxon>Actinomycetota</taxon>
        <taxon>Actinomycetes</taxon>
        <taxon>Streptosporangiales</taxon>
        <taxon>Streptosporangiaceae</taxon>
        <taxon>Nonomuraea</taxon>
    </lineage>
</organism>
<dbReference type="SUPFAM" id="SSF55729">
    <property type="entry name" value="Acyl-CoA N-acyltransferases (Nat)"/>
    <property type="match status" value="1"/>
</dbReference>
<reference evidence="2 3" key="1">
    <citation type="submission" date="2024-06" db="EMBL/GenBank/DDBJ databases">
        <title>The Natural Products Discovery Center: Release of the First 8490 Sequenced Strains for Exploring Actinobacteria Biosynthetic Diversity.</title>
        <authorList>
            <person name="Kalkreuter E."/>
            <person name="Kautsar S.A."/>
            <person name="Yang D."/>
            <person name="Bader C.D."/>
            <person name="Teijaro C.N."/>
            <person name="Fluegel L."/>
            <person name="Davis C.M."/>
            <person name="Simpson J.R."/>
            <person name="Lauterbach L."/>
            <person name="Steele A.D."/>
            <person name="Gui C."/>
            <person name="Meng S."/>
            <person name="Li G."/>
            <person name="Viehrig K."/>
            <person name="Ye F."/>
            <person name="Su P."/>
            <person name="Kiefer A.F."/>
            <person name="Nichols A."/>
            <person name="Cepeda A.J."/>
            <person name="Yan W."/>
            <person name="Fan B."/>
            <person name="Jiang Y."/>
            <person name="Adhikari A."/>
            <person name="Zheng C.-J."/>
            <person name="Schuster L."/>
            <person name="Cowan T.M."/>
            <person name="Smanski M.J."/>
            <person name="Chevrette M.G."/>
            <person name="De Carvalho L.P.S."/>
            <person name="Shen B."/>
        </authorList>
    </citation>
    <scope>NUCLEOTIDE SEQUENCE [LARGE SCALE GENOMIC DNA]</scope>
    <source>
        <strain evidence="2 3">NPDC049574</strain>
    </source>
</reference>
<dbReference type="EC" id="2.-.-.-" evidence="2"/>
<dbReference type="EMBL" id="JBFARM010000015">
    <property type="protein sequence ID" value="MEV4291892.1"/>
    <property type="molecule type" value="Genomic_DNA"/>
</dbReference>
<evidence type="ECO:0000259" key="1">
    <source>
        <dbReference type="PROSITE" id="PS51186"/>
    </source>
</evidence>
<dbReference type="InterPro" id="IPR000182">
    <property type="entry name" value="GNAT_dom"/>
</dbReference>
<dbReference type="GO" id="GO:0016740">
    <property type="term" value="F:transferase activity"/>
    <property type="evidence" value="ECO:0007669"/>
    <property type="project" value="UniProtKB-KW"/>
</dbReference>
<proteinExistence type="predicted"/>
<dbReference type="InterPro" id="IPR016181">
    <property type="entry name" value="Acyl_CoA_acyltransferase"/>
</dbReference>
<gene>
    <name evidence="2" type="ORF">AB0K40_40860</name>
</gene>
<evidence type="ECO:0000313" key="2">
    <source>
        <dbReference type="EMBL" id="MEV4291892.1"/>
    </source>
</evidence>
<dbReference type="PANTHER" id="PTHR43610:SF1">
    <property type="entry name" value="N-ACETYLTRANSFERASE DOMAIN-CONTAINING PROTEIN"/>
    <property type="match status" value="1"/>
</dbReference>
<feature type="domain" description="N-acetyltransferase" evidence="1">
    <location>
        <begin position="15"/>
        <end position="178"/>
    </location>
</feature>